<sequence>MKKIKLAVLALALVCGAVGAYGKYKKMLQIYYIAPTTSVSADYFIISPNSPAPDCIAGEFGWVCTVLAEENLPPTYAIPSQDATILTVYQ</sequence>
<accession>A0ABM6WA25</accession>
<protein>
    <submittedName>
        <fullName evidence="1">Uncharacterized protein</fullName>
    </submittedName>
</protein>
<name>A0ABM6WA25_9BACT</name>
<evidence type="ECO:0000313" key="2">
    <source>
        <dbReference type="Proteomes" id="UP000246099"/>
    </source>
</evidence>
<proteinExistence type="predicted"/>
<dbReference type="Proteomes" id="UP000246099">
    <property type="component" value="Chromosome"/>
</dbReference>
<organism evidence="1 2">
    <name type="scientific">Chitinophaga alhagiae</name>
    <dbReference type="NCBI Taxonomy" id="2203219"/>
    <lineage>
        <taxon>Bacteria</taxon>
        <taxon>Pseudomonadati</taxon>
        <taxon>Bacteroidota</taxon>
        <taxon>Chitinophagia</taxon>
        <taxon>Chitinophagales</taxon>
        <taxon>Chitinophagaceae</taxon>
        <taxon>Chitinophaga</taxon>
    </lineage>
</organism>
<dbReference type="EMBL" id="CP029600">
    <property type="protein sequence ID" value="AWO00697.1"/>
    <property type="molecule type" value="Genomic_DNA"/>
</dbReference>
<gene>
    <name evidence="1" type="ORF">DLD77_02795</name>
</gene>
<dbReference type="RefSeq" id="WP_119076420.1">
    <property type="nucleotide sequence ID" value="NZ_CP029600.1"/>
</dbReference>
<reference evidence="1 2" key="1">
    <citation type="submission" date="2018-05" db="EMBL/GenBank/DDBJ databases">
        <title>Chitinophaga sp. nov., isolated from rhizosphere soil of Alhagi.</title>
        <authorList>
            <person name="Liu Y."/>
        </authorList>
    </citation>
    <scope>NUCLEOTIDE SEQUENCE [LARGE SCALE GENOMIC DNA]</scope>
    <source>
        <strain evidence="1 2">T22</strain>
    </source>
</reference>
<keyword evidence="2" id="KW-1185">Reference proteome</keyword>
<evidence type="ECO:0000313" key="1">
    <source>
        <dbReference type="EMBL" id="AWO00697.1"/>
    </source>
</evidence>